<evidence type="ECO:0000313" key="5">
    <source>
        <dbReference type="EMBL" id="MPM52111.1"/>
    </source>
</evidence>
<keyword evidence="3 5" id="KW-0808">Transferase</keyword>
<evidence type="ECO:0000256" key="2">
    <source>
        <dbReference type="ARBA" id="ARBA00022603"/>
    </source>
</evidence>
<gene>
    <name evidence="5" type="primary">ydiO_6</name>
    <name evidence="5" type="ORF">SDC9_98867</name>
</gene>
<dbReference type="Pfam" id="PF00145">
    <property type="entry name" value="DNA_methylase"/>
    <property type="match status" value="1"/>
</dbReference>
<dbReference type="GO" id="GO:0005634">
    <property type="term" value="C:nucleus"/>
    <property type="evidence" value="ECO:0007669"/>
    <property type="project" value="TreeGrafter"/>
</dbReference>
<dbReference type="AlphaFoldDB" id="A0A645AIJ9"/>
<sequence>MNAVDFFCGGGGMTKGLLNAGINVLFGLDCNPACQETYENNNEIPYLNRDITQITGQQLIEEYPALADNDNLLLVGCAPCQPFSSQRHSDHEHIAVNLLDEFGRIVESIMPAHILIENVPGIELRGEAVFNRFLTLLTRLGYQYEHRVLNAKNYGVPQNRRRLILIASRLFAPVFPTATNGEGLLPYATVQDAIQDYPHIEAGHEDAAIPNHRAAGMSELNMQRMIATPHNGGGRVDWPPALVLECHANGHEGHTDVYGRMTWDHVSPTLTSKCYSISNGRFGHPEQDRAISLREAAAIQSFPDDYVFVGSMQEIGRQIGNAVPVLLAQRIGERLLTSHNEYMQNHG</sequence>
<comment type="caution">
    <text evidence="5">The sequence shown here is derived from an EMBL/GenBank/DDBJ whole genome shotgun (WGS) entry which is preliminary data.</text>
</comment>
<dbReference type="EC" id="2.1.1.37" evidence="1"/>
<dbReference type="GO" id="GO:0003677">
    <property type="term" value="F:DNA binding"/>
    <property type="evidence" value="ECO:0007669"/>
    <property type="project" value="TreeGrafter"/>
</dbReference>
<evidence type="ECO:0000256" key="4">
    <source>
        <dbReference type="ARBA" id="ARBA00022691"/>
    </source>
</evidence>
<dbReference type="GO" id="GO:0044027">
    <property type="term" value="P:negative regulation of gene expression via chromosomal CpG island methylation"/>
    <property type="evidence" value="ECO:0007669"/>
    <property type="project" value="TreeGrafter"/>
</dbReference>
<dbReference type="InterPro" id="IPR029063">
    <property type="entry name" value="SAM-dependent_MTases_sf"/>
</dbReference>
<dbReference type="GO" id="GO:0032259">
    <property type="term" value="P:methylation"/>
    <property type="evidence" value="ECO:0007669"/>
    <property type="project" value="UniProtKB-KW"/>
</dbReference>
<dbReference type="PROSITE" id="PS00095">
    <property type="entry name" value="C5_MTASE_2"/>
    <property type="match status" value="1"/>
</dbReference>
<keyword evidence="2 5" id="KW-0489">Methyltransferase</keyword>
<organism evidence="5">
    <name type="scientific">bioreactor metagenome</name>
    <dbReference type="NCBI Taxonomy" id="1076179"/>
    <lineage>
        <taxon>unclassified sequences</taxon>
        <taxon>metagenomes</taxon>
        <taxon>ecological metagenomes</taxon>
    </lineage>
</organism>
<dbReference type="NCBIfam" id="TIGR00675">
    <property type="entry name" value="dcm"/>
    <property type="match status" value="1"/>
</dbReference>
<accession>A0A645AIJ9</accession>
<dbReference type="Gene3D" id="3.40.50.150">
    <property type="entry name" value="Vaccinia Virus protein VP39"/>
    <property type="match status" value="1"/>
</dbReference>
<dbReference type="InterPro" id="IPR031303">
    <property type="entry name" value="C5_meth_CS"/>
</dbReference>
<dbReference type="SUPFAM" id="SSF53335">
    <property type="entry name" value="S-adenosyl-L-methionine-dependent methyltransferases"/>
    <property type="match status" value="1"/>
</dbReference>
<dbReference type="InterPro" id="IPR050390">
    <property type="entry name" value="C5-Methyltransferase"/>
</dbReference>
<name>A0A645AIJ9_9ZZZZ</name>
<dbReference type="PANTHER" id="PTHR10629:SF52">
    <property type="entry name" value="DNA (CYTOSINE-5)-METHYLTRANSFERASE 1"/>
    <property type="match status" value="1"/>
</dbReference>
<protein>
    <recommendedName>
        <fullName evidence="1">DNA (cytosine-5-)-methyltransferase</fullName>
        <ecNumber evidence="1">2.1.1.37</ecNumber>
    </recommendedName>
</protein>
<dbReference type="InterPro" id="IPR001525">
    <property type="entry name" value="C5_MeTfrase"/>
</dbReference>
<evidence type="ECO:0000256" key="1">
    <source>
        <dbReference type="ARBA" id="ARBA00011975"/>
    </source>
</evidence>
<dbReference type="Gene3D" id="3.90.120.10">
    <property type="entry name" value="DNA Methylase, subunit A, domain 2"/>
    <property type="match status" value="1"/>
</dbReference>
<dbReference type="PRINTS" id="PR00105">
    <property type="entry name" value="C5METTRFRASE"/>
</dbReference>
<keyword evidence="4" id="KW-0949">S-adenosyl-L-methionine</keyword>
<dbReference type="GO" id="GO:0003886">
    <property type="term" value="F:DNA (cytosine-5-)-methyltransferase activity"/>
    <property type="evidence" value="ECO:0007669"/>
    <property type="project" value="UniProtKB-EC"/>
</dbReference>
<proteinExistence type="predicted"/>
<evidence type="ECO:0000256" key="3">
    <source>
        <dbReference type="ARBA" id="ARBA00022679"/>
    </source>
</evidence>
<dbReference type="PANTHER" id="PTHR10629">
    <property type="entry name" value="CYTOSINE-SPECIFIC METHYLTRANSFERASE"/>
    <property type="match status" value="1"/>
</dbReference>
<reference evidence="5" key="1">
    <citation type="submission" date="2019-08" db="EMBL/GenBank/DDBJ databases">
        <authorList>
            <person name="Kucharzyk K."/>
            <person name="Murdoch R.W."/>
            <person name="Higgins S."/>
            <person name="Loffler F."/>
        </authorList>
    </citation>
    <scope>NUCLEOTIDE SEQUENCE</scope>
</reference>
<dbReference type="EMBL" id="VSSQ01013717">
    <property type="protein sequence ID" value="MPM52111.1"/>
    <property type="molecule type" value="Genomic_DNA"/>
</dbReference>
<dbReference type="PROSITE" id="PS51679">
    <property type="entry name" value="SAM_MT_C5"/>
    <property type="match status" value="1"/>
</dbReference>